<gene>
    <name evidence="2" type="primary">PPI1_1</name>
    <name evidence="2" type="ORF">HAX54_003447</name>
</gene>
<evidence type="ECO:0000313" key="2">
    <source>
        <dbReference type="EMBL" id="MCD7466605.1"/>
    </source>
</evidence>
<evidence type="ECO:0000313" key="3">
    <source>
        <dbReference type="Proteomes" id="UP000823775"/>
    </source>
</evidence>
<sequence length="87" mass="9631">MKKKAGASVPGQESTEEPTETTAEVAEEDKVEETSISPKLKEPKGKTVRHRPIRAKGTEIPKTILKRKKAMNYWLWAAPAAIVLTFA</sequence>
<name>A0ABS8T6F1_DATST</name>
<organism evidence="2 3">
    <name type="scientific">Datura stramonium</name>
    <name type="common">Jimsonweed</name>
    <name type="synonym">Common thornapple</name>
    <dbReference type="NCBI Taxonomy" id="4076"/>
    <lineage>
        <taxon>Eukaryota</taxon>
        <taxon>Viridiplantae</taxon>
        <taxon>Streptophyta</taxon>
        <taxon>Embryophyta</taxon>
        <taxon>Tracheophyta</taxon>
        <taxon>Spermatophyta</taxon>
        <taxon>Magnoliopsida</taxon>
        <taxon>eudicotyledons</taxon>
        <taxon>Gunneridae</taxon>
        <taxon>Pentapetalae</taxon>
        <taxon>asterids</taxon>
        <taxon>lamiids</taxon>
        <taxon>Solanales</taxon>
        <taxon>Solanaceae</taxon>
        <taxon>Solanoideae</taxon>
        <taxon>Datureae</taxon>
        <taxon>Datura</taxon>
    </lineage>
</organism>
<accession>A0ABS8T6F1</accession>
<evidence type="ECO:0000256" key="1">
    <source>
        <dbReference type="SAM" id="MobiDB-lite"/>
    </source>
</evidence>
<keyword evidence="2" id="KW-0413">Isomerase</keyword>
<proteinExistence type="predicted"/>
<reference evidence="2 3" key="1">
    <citation type="journal article" date="2021" name="BMC Genomics">
        <title>Datura genome reveals duplications of psychoactive alkaloid biosynthetic genes and high mutation rate following tissue culture.</title>
        <authorList>
            <person name="Rajewski A."/>
            <person name="Carter-House D."/>
            <person name="Stajich J."/>
            <person name="Litt A."/>
        </authorList>
    </citation>
    <scope>NUCLEOTIDE SEQUENCE [LARGE SCALE GENOMIC DNA]</scope>
    <source>
        <strain evidence="2">AR-01</strain>
    </source>
</reference>
<dbReference type="Proteomes" id="UP000823775">
    <property type="component" value="Unassembled WGS sequence"/>
</dbReference>
<dbReference type="EMBL" id="JACEIK010001158">
    <property type="protein sequence ID" value="MCD7466605.1"/>
    <property type="molecule type" value="Genomic_DNA"/>
</dbReference>
<comment type="caution">
    <text evidence="2">The sequence shown here is derived from an EMBL/GenBank/DDBJ whole genome shotgun (WGS) entry which is preliminary data.</text>
</comment>
<protein>
    <submittedName>
        <fullName evidence="2">Cyclophilin peptidyl-prolyl cis-trans isomerase Cyp2</fullName>
    </submittedName>
</protein>
<feature type="region of interest" description="Disordered" evidence="1">
    <location>
        <begin position="1"/>
        <end position="55"/>
    </location>
</feature>
<keyword evidence="3" id="KW-1185">Reference proteome</keyword>
<dbReference type="GO" id="GO:0016853">
    <property type="term" value="F:isomerase activity"/>
    <property type="evidence" value="ECO:0007669"/>
    <property type="project" value="UniProtKB-KW"/>
</dbReference>
<feature type="compositionally biased region" description="Acidic residues" evidence="1">
    <location>
        <begin position="14"/>
        <end position="31"/>
    </location>
</feature>